<evidence type="ECO:0000313" key="5">
    <source>
        <dbReference type="EMBL" id="SFE22300.1"/>
    </source>
</evidence>
<evidence type="ECO:0000256" key="3">
    <source>
        <dbReference type="ARBA" id="ARBA00023163"/>
    </source>
</evidence>
<dbReference type="STRING" id="662367.SAMN05216167_111162"/>
<dbReference type="PRINTS" id="PR00598">
    <property type="entry name" value="HTHMARR"/>
</dbReference>
<dbReference type="PROSITE" id="PS50995">
    <property type="entry name" value="HTH_MARR_2"/>
    <property type="match status" value="1"/>
</dbReference>
<accession>A0A1I1YW77</accession>
<dbReference type="InterPro" id="IPR036390">
    <property type="entry name" value="WH_DNA-bd_sf"/>
</dbReference>
<keyword evidence="2 5" id="KW-0238">DNA-binding</keyword>
<dbReference type="Pfam" id="PF12802">
    <property type="entry name" value="MarR_2"/>
    <property type="match status" value="1"/>
</dbReference>
<dbReference type="OrthoDB" id="1551170at2"/>
<keyword evidence="1" id="KW-0805">Transcription regulation</keyword>
<dbReference type="AlphaFoldDB" id="A0A1I1YW77"/>
<sequence>METELIKEANCVAGTVKNTKPYSACLLFSANALARAITAIGDEEFGRFGLCYSHAYLLCEVVAQPGISPSQLSETLYLTPSTITRLVEKLESKRLVRRESEGKKTLIYPTSEGEALQPIVNEAWDRVGTRYSQLIGEKDVCQLTQQVFKAAQALGEGE</sequence>
<dbReference type="GO" id="GO:0003677">
    <property type="term" value="F:DNA binding"/>
    <property type="evidence" value="ECO:0007669"/>
    <property type="project" value="UniProtKB-KW"/>
</dbReference>
<dbReference type="CDD" id="cd00090">
    <property type="entry name" value="HTH_ARSR"/>
    <property type="match status" value="1"/>
</dbReference>
<dbReference type="Proteomes" id="UP000198598">
    <property type="component" value="Unassembled WGS sequence"/>
</dbReference>
<protein>
    <submittedName>
        <fullName evidence="5">DNA-binding transcriptional regulator, MarR family</fullName>
    </submittedName>
</protein>
<organism evidence="5 6">
    <name type="scientific">Spirosoma endophyticum</name>
    <dbReference type="NCBI Taxonomy" id="662367"/>
    <lineage>
        <taxon>Bacteria</taxon>
        <taxon>Pseudomonadati</taxon>
        <taxon>Bacteroidota</taxon>
        <taxon>Cytophagia</taxon>
        <taxon>Cytophagales</taxon>
        <taxon>Cytophagaceae</taxon>
        <taxon>Spirosoma</taxon>
    </lineage>
</organism>
<dbReference type="PANTHER" id="PTHR42756:SF1">
    <property type="entry name" value="TRANSCRIPTIONAL REPRESSOR OF EMRAB OPERON"/>
    <property type="match status" value="1"/>
</dbReference>
<dbReference type="Gene3D" id="1.10.10.10">
    <property type="entry name" value="Winged helix-like DNA-binding domain superfamily/Winged helix DNA-binding domain"/>
    <property type="match status" value="1"/>
</dbReference>
<evidence type="ECO:0000256" key="2">
    <source>
        <dbReference type="ARBA" id="ARBA00023125"/>
    </source>
</evidence>
<keyword evidence="3" id="KW-0804">Transcription</keyword>
<evidence type="ECO:0000256" key="1">
    <source>
        <dbReference type="ARBA" id="ARBA00023015"/>
    </source>
</evidence>
<reference evidence="5 6" key="1">
    <citation type="submission" date="2016-10" db="EMBL/GenBank/DDBJ databases">
        <authorList>
            <person name="de Groot N.N."/>
        </authorList>
    </citation>
    <scope>NUCLEOTIDE SEQUENCE [LARGE SCALE GENOMIC DNA]</scope>
    <source>
        <strain evidence="5 6">DSM 26130</strain>
    </source>
</reference>
<keyword evidence="6" id="KW-1185">Reference proteome</keyword>
<dbReference type="SMART" id="SM00347">
    <property type="entry name" value="HTH_MARR"/>
    <property type="match status" value="1"/>
</dbReference>
<proteinExistence type="predicted"/>
<evidence type="ECO:0000313" key="6">
    <source>
        <dbReference type="Proteomes" id="UP000198598"/>
    </source>
</evidence>
<dbReference type="EMBL" id="FOLQ01000011">
    <property type="protein sequence ID" value="SFE22300.1"/>
    <property type="molecule type" value="Genomic_DNA"/>
</dbReference>
<evidence type="ECO:0000259" key="4">
    <source>
        <dbReference type="PROSITE" id="PS50995"/>
    </source>
</evidence>
<dbReference type="GO" id="GO:0003700">
    <property type="term" value="F:DNA-binding transcription factor activity"/>
    <property type="evidence" value="ECO:0007669"/>
    <property type="project" value="InterPro"/>
</dbReference>
<dbReference type="RefSeq" id="WP_093830871.1">
    <property type="nucleotide sequence ID" value="NZ_FOLQ01000011.1"/>
</dbReference>
<dbReference type="InterPro" id="IPR011991">
    <property type="entry name" value="ArsR-like_HTH"/>
</dbReference>
<dbReference type="SUPFAM" id="SSF46785">
    <property type="entry name" value="Winged helix' DNA-binding domain"/>
    <property type="match status" value="1"/>
</dbReference>
<gene>
    <name evidence="5" type="ORF">SAMN05216167_111162</name>
</gene>
<dbReference type="InterPro" id="IPR000835">
    <property type="entry name" value="HTH_MarR-typ"/>
</dbReference>
<feature type="domain" description="HTH marR-type" evidence="4">
    <location>
        <begin position="23"/>
        <end position="152"/>
    </location>
</feature>
<name>A0A1I1YW77_9BACT</name>
<dbReference type="InterPro" id="IPR036388">
    <property type="entry name" value="WH-like_DNA-bd_sf"/>
</dbReference>
<dbReference type="PANTHER" id="PTHR42756">
    <property type="entry name" value="TRANSCRIPTIONAL REGULATOR, MARR"/>
    <property type="match status" value="1"/>
</dbReference>